<dbReference type="AlphaFoldDB" id="A0A838Y0X0"/>
<gene>
    <name evidence="7 9" type="primary">tsaD</name>
    <name evidence="9" type="ORF">H1W37_14565</name>
</gene>
<dbReference type="Proteomes" id="UP000559404">
    <property type="component" value="Unassembled WGS sequence"/>
</dbReference>
<dbReference type="EC" id="2.3.1.234" evidence="7"/>
<dbReference type="InterPro" id="IPR022450">
    <property type="entry name" value="TsaD"/>
</dbReference>
<keyword evidence="5 7" id="KW-0012">Acyltransferase</keyword>
<feature type="binding site" evidence="7">
    <location>
        <position position="293"/>
    </location>
    <ligand>
        <name>substrate</name>
    </ligand>
</feature>
<dbReference type="SUPFAM" id="SSF53067">
    <property type="entry name" value="Actin-like ATPase domain"/>
    <property type="match status" value="2"/>
</dbReference>
<keyword evidence="2 7" id="KW-0819">tRNA processing</keyword>
<dbReference type="GO" id="GO:0002949">
    <property type="term" value="P:tRNA threonylcarbamoyladenosine modification"/>
    <property type="evidence" value="ECO:0007669"/>
    <property type="project" value="UniProtKB-UniRule"/>
</dbReference>
<sequence length="374" mass="38358">MISQSSAPAPLTVLGIETSCDETAAAVVRLDADGRAHVLSNIIRSQASEHAAFGGVVPEIAARAHISLLDRIVQSAMEEADTGWDDLDAVAATAGPGLIGGVIVGLMTAKAVAMAAGKPLVAVNHLEGHALTARLTEDLAFPYLLLLVSGGHTQFLLVEGVGAYRRLGSTIDDAVGEAFDKTAKLLGLAYPGGPAVEQAAAASVDPTRFALPRPMLDRPGIDMSFAGLKTAVRTTAHAAAPLSPADVGDLCAAFQSAVADVIGEKSRRALSLFSEAYPDTPPVLVVAGGVAANGAIRQRLSQMASEAGARLAAPPARLCTDNAAMIAWAGIERLRDAAARGERIDDRAVPPRPRWPLDANAAALLGSGRKGAKA</sequence>
<evidence type="ECO:0000256" key="2">
    <source>
        <dbReference type="ARBA" id="ARBA00022694"/>
    </source>
</evidence>
<name>A0A838Y0X0_9HYPH</name>
<evidence type="ECO:0000313" key="9">
    <source>
        <dbReference type="EMBL" id="MBA4612884.1"/>
    </source>
</evidence>
<feature type="binding site" evidence="7">
    <location>
        <position position="197"/>
    </location>
    <ligand>
        <name>substrate</name>
    </ligand>
</feature>
<feature type="binding site" evidence="7">
    <location>
        <position position="180"/>
    </location>
    <ligand>
        <name>substrate</name>
    </ligand>
</feature>
<evidence type="ECO:0000259" key="8">
    <source>
        <dbReference type="Pfam" id="PF00814"/>
    </source>
</evidence>
<feature type="domain" description="Gcp-like" evidence="8">
    <location>
        <begin position="37"/>
        <end position="328"/>
    </location>
</feature>
<feature type="binding site" evidence="7">
    <location>
        <begin position="147"/>
        <end position="151"/>
    </location>
    <ligand>
        <name>substrate</name>
    </ligand>
</feature>
<comment type="catalytic activity">
    <reaction evidence="6 7">
        <text>L-threonylcarbamoyladenylate + adenosine(37) in tRNA = N(6)-L-threonylcarbamoyladenosine(37) in tRNA + AMP + H(+)</text>
        <dbReference type="Rhea" id="RHEA:37059"/>
        <dbReference type="Rhea" id="RHEA-COMP:10162"/>
        <dbReference type="Rhea" id="RHEA-COMP:10163"/>
        <dbReference type="ChEBI" id="CHEBI:15378"/>
        <dbReference type="ChEBI" id="CHEBI:73682"/>
        <dbReference type="ChEBI" id="CHEBI:74411"/>
        <dbReference type="ChEBI" id="CHEBI:74418"/>
        <dbReference type="ChEBI" id="CHEBI:456215"/>
        <dbReference type="EC" id="2.3.1.234"/>
    </reaction>
</comment>
<dbReference type="PRINTS" id="PR00789">
    <property type="entry name" value="OSIALOPTASE"/>
</dbReference>
<evidence type="ECO:0000256" key="5">
    <source>
        <dbReference type="ARBA" id="ARBA00023315"/>
    </source>
</evidence>
<dbReference type="GO" id="GO:0061711">
    <property type="term" value="F:tRNA N(6)-L-threonylcarbamoyladenine synthase activity"/>
    <property type="evidence" value="ECO:0007669"/>
    <property type="project" value="UniProtKB-EC"/>
</dbReference>
<accession>A0A838Y0X0</accession>
<keyword evidence="1 7" id="KW-0808">Transferase</keyword>
<dbReference type="GO" id="GO:0005506">
    <property type="term" value="F:iron ion binding"/>
    <property type="evidence" value="ECO:0007669"/>
    <property type="project" value="UniProtKB-UniRule"/>
</dbReference>
<dbReference type="NCBIfam" id="TIGR03723">
    <property type="entry name" value="T6A_TsaD_YgjD"/>
    <property type="match status" value="1"/>
</dbReference>
<comment type="caution">
    <text evidence="9">The sequence shown here is derived from an EMBL/GenBank/DDBJ whole genome shotgun (WGS) entry which is preliminary data.</text>
</comment>
<reference evidence="9 10" key="2">
    <citation type="submission" date="2020-08" db="EMBL/GenBank/DDBJ databases">
        <title>Stappia taiwanensis sp. nov., isolated from a coastal thermal spring.</title>
        <authorList>
            <person name="Kampfer P."/>
        </authorList>
    </citation>
    <scope>NUCLEOTIDE SEQUENCE [LARGE SCALE GENOMIC DNA]</scope>
    <source>
        <strain evidence="9 10">DSM 23284</strain>
    </source>
</reference>
<keyword evidence="7" id="KW-0963">Cytoplasm</keyword>
<dbReference type="CDD" id="cd24133">
    <property type="entry name" value="ASKHA_NBD_TsaD_bac"/>
    <property type="match status" value="1"/>
</dbReference>
<dbReference type="Gene3D" id="3.30.420.40">
    <property type="match status" value="2"/>
</dbReference>
<dbReference type="PANTHER" id="PTHR11735:SF6">
    <property type="entry name" value="TRNA N6-ADENOSINE THREONYLCARBAMOYLTRANSFERASE, MITOCHONDRIAL"/>
    <property type="match status" value="1"/>
</dbReference>
<comment type="similarity">
    <text evidence="7">Belongs to the KAE1 / TsaD family.</text>
</comment>
<comment type="cofactor">
    <cofactor evidence="7">
        <name>Fe(2+)</name>
        <dbReference type="ChEBI" id="CHEBI:29033"/>
    </cofactor>
    <text evidence="7">Binds 1 Fe(2+) ion per subunit.</text>
</comment>
<evidence type="ECO:0000256" key="4">
    <source>
        <dbReference type="ARBA" id="ARBA00023004"/>
    </source>
</evidence>
<dbReference type="Pfam" id="PF00814">
    <property type="entry name" value="TsaD"/>
    <property type="match status" value="1"/>
</dbReference>
<dbReference type="RefSeq" id="WP_181761081.1">
    <property type="nucleotide sequence ID" value="NZ_BMCR01000011.1"/>
</dbReference>
<dbReference type="PANTHER" id="PTHR11735">
    <property type="entry name" value="TRNA N6-ADENOSINE THREONYLCARBAMOYLTRANSFERASE"/>
    <property type="match status" value="1"/>
</dbReference>
<dbReference type="GO" id="GO:0005737">
    <property type="term" value="C:cytoplasm"/>
    <property type="evidence" value="ECO:0007669"/>
    <property type="project" value="UniProtKB-SubCell"/>
</dbReference>
<proteinExistence type="inferred from homology"/>
<feature type="binding site" evidence="7">
    <location>
        <position position="129"/>
    </location>
    <ligand>
        <name>Fe cation</name>
        <dbReference type="ChEBI" id="CHEBI:24875"/>
    </ligand>
</feature>
<comment type="function">
    <text evidence="7">Required for the formation of a threonylcarbamoyl group on adenosine at position 37 (t(6)A37) in tRNAs that read codons beginning with adenine. Is involved in the transfer of the threonylcarbamoyl moiety of threonylcarbamoyl-AMP (TC-AMP) to the N6 group of A37, together with TsaE and TsaB. TsaD likely plays a direct catalytic role in this reaction.</text>
</comment>
<protein>
    <recommendedName>
        <fullName evidence="7">tRNA N6-adenosine threonylcarbamoyltransferase</fullName>
        <ecNumber evidence="7">2.3.1.234</ecNumber>
    </recommendedName>
    <alternativeName>
        <fullName evidence="7">N6-L-threonylcarbamoyladenine synthase</fullName>
        <shortName evidence="7">t(6)A synthase</shortName>
    </alternativeName>
    <alternativeName>
        <fullName evidence="7">t(6)A37 threonylcarbamoyladenosine biosynthesis protein TsaD</fullName>
    </alternativeName>
    <alternativeName>
        <fullName evidence="7">tRNA threonylcarbamoyladenosine biosynthesis protein TsaD</fullName>
    </alternativeName>
</protein>
<keyword evidence="3 7" id="KW-0479">Metal-binding</keyword>
<organism evidence="9 10">
    <name type="scientific">Stappia taiwanensis</name>
    <dbReference type="NCBI Taxonomy" id="992267"/>
    <lineage>
        <taxon>Bacteria</taxon>
        <taxon>Pseudomonadati</taxon>
        <taxon>Pseudomonadota</taxon>
        <taxon>Alphaproteobacteria</taxon>
        <taxon>Hyphomicrobiales</taxon>
        <taxon>Stappiaceae</taxon>
        <taxon>Stappia</taxon>
    </lineage>
</organism>
<evidence type="ECO:0000256" key="7">
    <source>
        <dbReference type="HAMAP-Rule" id="MF_01445"/>
    </source>
</evidence>
<evidence type="ECO:0000256" key="3">
    <source>
        <dbReference type="ARBA" id="ARBA00022723"/>
    </source>
</evidence>
<feature type="binding site" evidence="7">
    <location>
        <position position="321"/>
    </location>
    <ligand>
        <name>Fe cation</name>
        <dbReference type="ChEBI" id="CHEBI:24875"/>
    </ligand>
</feature>
<dbReference type="FunFam" id="3.30.420.40:FF:000012">
    <property type="entry name" value="tRNA N6-adenosine threonylcarbamoyltransferase"/>
    <property type="match status" value="1"/>
</dbReference>
<dbReference type="InterPro" id="IPR043129">
    <property type="entry name" value="ATPase_NBD"/>
</dbReference>
<dbReference type="InterPro" id="IPR017861">
    <property type="entry name" value="KAE1/TsaD"/>
</dbReference>
<comment type="subcellular location">
    <subcellularLocation>
        <location evidence="7">Cytoplasm</location>
    </subcellularLocation>
</comment>
<dbReference type="EMBL" id="JACEON010000014">
    <property type="protein sequence ID" value="MBA4612884.1"/>
    <property type="molecule type" value="Genomic_DNA"/>
</dbReference>
<feature type="binding site" evidence="7">
    <location>
        <position position="125"/>
    </location>
    <ligand>
        <name>Fe cation</name>
        <dbReference type="ChEBI" id="CHEBI:24875"/>
    </ligand>
</feature>
<feature type="binding site" evidence="7">
    <location>
        <position position="193"/>
    </location>
    <ligand>
        <name>substrate</name>
    </ligand>
</feature>
<dbReference type="HAMAP" id="MF_01445">
    <property type="entry name" value="TsaD"/>
    <property type="match status" value="1"/>
</dbReference>
<keyword evidence="10" id="KW-1185">Reference proteome</keyword>
<evidence type="ECO:0000256" key="6">
    <source>
        <dbReference type="ARBA" id="ARBA00048117"/>
    </source>
</evidence>
<evidence type="ECO:0000256" key="1">
    <source>
        <dbReference type="ARBA" id="ARBA00022679"/>
    </source>
</evidence>
<dbReference type="NCBIfam" id="TIGR00329">
    <property type="entry name" value="gcp_kae1"/>
    <property type="match status" value="1"/>
</dbReference>
<dbReference type="InterPro" id="IPR000905">
    <property type="entry name" value="Gcp-like_dom"/>
</dbReference>
<evidence type="ECO:0000313" key="10">
    <source>
        <dbReference type="Proteomes" id="UP000559404"/>
    </source>
</evidence>
<keyword evidence="4 7" id="KW-0408">Iron</keyword>
<reference evidence="9 10" key="1">
    <citation type="submission" date="2020-07" db="EMBL/GenBank/DDBJ databases">
        <authorList>
            <person name="Li M."/>
        </authorList>
    </citation>
    <scope>NUCLEOTIDE SEQUENCE [LARGE SCALE GENOMIC DNA]</scope>
    <source>
        <strain evidence="9 10">DSM 23284</strain>
    </source>
</reference>